<dbReference type="PROSITE" id="PS51744">
    <property type="entry name" value="HC_PRO_CPD"/>
    <property type="match status" value="1"/>
</dbReference>
<feature type="active site" description="For helper component proteinase activity" evidence="32">
    <location>
        <position position="892"/>
    </location>
</feature>
<evidence type="ECO:0000256" key="13">
    <source>
        <dbReference type="ARBA" id="ARBA00022561"/>
    </source>
</evidence>
<keyword evidence="21" id="KW-0378">Hydrolase</keyword>
<comment type="subcellular location">
    <subcellularLocation>
        <location evidence="30">Host cytoplasmic vesicle</location>
    </subcellularLocation>
    <subcellularLocation>
        <location evidence="3">Host nucleus</location>
    </subcellularLocation>
    <subcellularLocation>
        <location evidence="4">Virion</location>
    </subcellularLocation>
</comment>
<evidence type="ECO:0000256" key="27">
    <source>
        <dbReference type="ARBA" id="ARBA00023280"/>
    </source>
</evidence>
<evidence type="ECO:0000256" key="14">
    <source>
        <dbReference type="ARBA" id="ARBA00022562"/>
    </source>
</evidence>
<keyword evidence="7" id="KW-0941">Suppressor of RNA silencing</keyword>
<dbReference type="Pfam" id="PF01577">
    <property type="entry name" value="Peptidase_S30"/>
    <property type="match status" value="1"/>
</dbReference>
<keyword evidence="17" id="KW-0645">Protease</keyword>
<dbReference type="InterPro" id="IPR031159">
    <property type="entry name" value="HC_PRO_CPD_dom"/>
</dbReference>
<dbReference type="GO" id="GO:0052170">
    <property type="term" value="P:symbiont-mediated suppression of host innate immune response"/>
    <property type="evidence" value="ECO:0007669"/>
    <property type="project" value="UniProtKB-KW"/>
</dbReference>
<keyword evidence="10" id="KW-1139">Helical capsid protein</keyword>
<dbReference type="GO" id="GO:0003968">
    <property type="term" value="F:RNA-directed RNA polymerase activity"/>
    <property type="evidence" value="ECO:0007669"/>
    <property type="project" value="UniProtKB-KW"/>
</dbReference>
<evidence type="ECO:0000256" key="21">
    <source>
        <dbReference type="ARBA" id="ARBA00022801"/>
    </source>
</evidence>
<evidence type="ECO:0000256" key="9">
    <source>
        <dbReference type="ARBA" id="ARBA00022488"/>
    </source>
</evidence>
<feature type="region of interest" description="Disordered" evidence="35">
    <location>
        <begin position="3314"/>
        <end position="3342"/>
    </location>
</feature>
<dbReference type="GO" id="GO:0044161">
    <property type="term" value="C:host cell cytoplasmic vesicle"/>
    <property type="evidence" value="ECO:0007669"/>
    <property type="project" value="UniProtKB-SubCell"/>
</dbReference>
<dbReference type="GO" id="GO:0042025">
    <property type="term" value="C:host cell nucleus"/>
    <property type="evidence" value="ECO:0007669"/>
    <property type="project" value="UniProtKB-SubCell"/>
</dbReference>
<dbReference type="EMBL" id="MH397222">
    <property type="protein sequence ID" value="QBY26597.1"/>
    <property type="molecule type" value="Genomic_RNA"/>
</dbReference>
<dbReference type="GO" id="GO:0005198">
    <property type="term" value="F:structural molecule activity"/>
    <property type="evidence" value="ECO:0007669"/>
    <property type="project" value="InterPro"/>
</dbReference>
<dbReference type="SMART" id="SM00487">
    <property type="entry name" value="DEXDc"/>
    <property type="match status" value="1"/>
</dbReference>
<dbReference type="Pfam" id="PF08440">
    <property type="entry name" value="Poty_PP"/>
    <property type="match status" value="1"/>
</dbReference>
<keyword evidence="15" id="KW-0945">Host-virus interaction</keyword>
<evidence type="ECO:0000256" key="32">
    <source>
        <dbReference type="PROSITE-ProRule" id="PRU01080"/>
    </source>
</evidence>
<dbReference type="GO" id="GO:0006351">
    <property type="term" value="P:DNA-templated transcription"/>
    <property type="evidence" value="ECO:0007669"/>
    <property type="project" value="InterPro"/>
</dbReference>
<dbReference type="InterPro" id="IPR001205">
    <property type="entry name" value="RNA-dir_pol_C"/>
</dbReference>
<keyword evidence="13" id="KW-0167">Capsid protein</keyword>
<comment type="function">
    <text evidence="31">Mediates the cap-independent, EIF4E-dependent translation of viral genomic RNAs. Binds to the cap-binding site of host EIF4E and thus interferes with the host EIF4E-dependent mRNA export and translation. VPg-RNA directly binds EIF4E and is a template for transcription. Also forms trimeric complexes with EIF4E-EIF4G, which are templates for translation.</text>
</comment>
<keyword evidence="24" id="KW-0067">ATP-binding</keyword>
<dbReference type="SMART" id="SM00490">
    <property type="entry name" value="HELICc"/>
    <property type="match status" value="1"/>
</dbReference>
<feature type="domain" description="Peptidase S30" evidence="41">
    <location>
        <begin position="410"/>
        <end position="549"/>
    </location>
</feature>
<sequence length="3342" mass="380503">MSSLYALRPAAQHDRRLETKMGSGWIEHKLERKGDRGNTHYCSEFNISKGAKILQLIQIGTTEVGRIFLEGNRFVRANIFEIVRKTMVGHLGYDFECELWFCHSCDKTSAKYFKKCECGENYYYSERKLMKTLNDLTYQFDLTPSEIDSIDFEYLAETVGYAEQSVEKTKTVEDAPIPVQEAVINKAVTAVEPVVTNVAPSTDKVEQAWTIQIGSITVPLVAIKETPVVSGMISSSKPTGFSVEAANENLVEVETPQFKIDEAVHLALEVGNEIAEKRPELKLTPYWSASLEMHKRIRKHINDAREVTKLVKERQNKDKQIFDSLERRLNLKARRKEQVIVCDQRGTLKWKKRQHRKTNRKILQGSDSIVTKIHGVFDYEPQHVDFGTPGVKCATSRKTQRKKKGRQFKIIGNNKINYVMKSLCDIIIEKNIPVELITKRCKRRIFRKAGRNYVQLRHMDGINAKRDVRSSPEMEKLFTQFCKFLIRKQTVKAKTLTHGSSGLIFKPKFGDKIGRYFGDYFIVRGRYEGKLFDGRSKLSNPVRFRMEQYNDVAEKFWLGFNRAFLQHRKPTDHVCTSDMDVTMCGEVAALVTIILFPCHKITCNTCMNRVKERVIDEVGEDLNCELERLRETLSAYGGSFGHVSTLLDQLNRVLNARNTNDEAFKEIAKKIDDKKESPWTHMTAINNTLIKGSLATGYEFERASDSLREIVRWHLKRTESIKAGSVESFRNKRSGKAHFNLALTCDNQLDRNGNFLWGERQYHAKRFFANYFEKIDHSKGYEYYSQRQNPNGVRKIAIGNLIFSTNLERFRQQMVEHHIDQGPITRECIALRNNNYVHVCSCVTLDDGTPATSELKTPTKNHIVLGNSGDPKYVDLPTLESDSMYIAKKGYCYMNIFLAMLINIPENEAKDFTKRVRDLVGSKLGEWPTMLDVATCANQLTIFHPDAANAELPRILVDHRQKTMHVIDSFGSVDSGYHILKANTVNQLIQFAREPLDSEMKHYIVGGEFDPTTSCLHQLIRVIYKPHELRDLLRNEPYLIVIALMSPSVLLTLFNSGAIEHALNYWIKRDQDVVEVIVLIEQLCRKVTLARTIMEQFNEIRQNARDIHELMDRNSKPWISYDRSLELLSVYANSQLTDEGLLKQGFSTLDPRLREAVEKTYSALLPEEWRALSLFQKLHLRYFAFKSQPSFSEYLKPKGRADLKIVYDFSPKYCVPEVGKALLQPIKVGAAVTSRLVNDCGTFIRKSAAKGCAYIFKDLFQFVHVVLVLSILLQIFRSVQGIAMEHIQLNQAKAEMEKQRDFDRLESLYTELCVRNGEQPTAEEFLDFVMKREPRLKDQVHNLIHIPVIHQAKSDNEKKLEQVIAFITLILMMIDVDKSDCVYRILNKFKGVIKSCDTSVYHQSLDDIQDFYEDKQLTIDFDITGENQINRGPIDVTFEKWWDNQLSNNNTIGHYRIGGVFIEFSRSNAATVASEIAHSPEREFLVRGAVGSGKSTNLPFLLSKHGSVLLIEPTRPLCENVCKQLRGEPFHCNPTIRMRGLTAFGSTNITIMTSGFALHYYAHNIQQLRLFDFVIFDECHVIDSQAMAFYCLMEGNAIEKKILKVSATPPGREVEFSTQFPTRIVTEQSISFKQLVDNFGTGANSDVTVSANNILVYVASYNEVDQLSKLLSDKGYLVTKIDGRTMKVGKTEISTSGTKSKKHFIVATNIIENGVTLDIEAVIDFGTKVVPEMDADNRMIRYSKQAISFGERIQRLGRVGRHKEGIALRIGHTEKGIQEIPEMAATEAAFLSFTYGLPVMTHNVGLSLLKNCTVRQARTMQQYELSPFFTHNLVNFDGTVHPKVDVLLRPYKLRDCEVRLSEAAIPHGVQSIWMSDQEYEAVGGRLCLESDVRIPFLIKDVPERLYKELWDVVQTYKRDFTFGRINSVSAGKIAYTLRTDVYSIPRTLITIDKLIESENMKHAHFKAMTSCTGLNSSFSLLGVINTIQSRYLVDHSVENIRKLQMAKAQIQQLEANVHENNVESLIQSLGAVRAVYHQGVDGVKHIKRELGLKGVWDGSLMIKDALVCGFTMAGGAMLLYQHFRDQLTDVHVFHQGFSARQRQKLRFRSAAHAKLGKEVYGDDGTIEHYFGEAYTKKGNKKGKMHGMGVKTRKFVATYGFKPEDYSYVRYLDPLTGETLDESPQTDISLVQEHFGDIRNKYMESDSFDRQALIANNTIKAYYVRNSAKTALEVDLTPHNPLKVCDTKLTIAGFPEREAELRQTGPPKTIQANQVPPPSKSVHHEGKSLCQGMRNYNGIASVVCHLKNTSGKGKSLFGVGYNSFIITNRHLFKENNGELIVKSQHGKFVVKNTTTLQLAPIGKTDLLIIRMPKDFPPFHSRVRFRAMKAGDKVCMIGVDYQENHIASKVSETSIISEGSGEFGCHWISTNDGDCGSPLVSVSDGNIVGLHSLSTSTGDQNFFAKIPAFFEENVLRKIDDLTWSKHWSYNINELSWGALKVWDSRPEAIFNAQKEINQLNVFEQSGSRWLFDKLHGNLKGICSAPSNLVTKHVVKGICPLFRQYLACDEEAKAFFSPLMGHYMKSVLSKEAYTKDLLKYSSDIIVGEVDHDIFEDSVAQVVDLLIEHGCPELEYITDSEVIIQALNMDAAVGALYTGKKRKYFEGSTVEHRKALVQKSCERLYAGQMGVWNGSLKAELRPAEKVLAKKTRSFTAAPLDTLLGAKVCVDDFNNWFYSKNMECPWTVGMTKFYKGWDEFLRKFPDGWIYCDADGSQFDSSLTPYLLNAVLSIRLWAMEDWDIGKQMLKNLYGEITYTPILTPDGTVVKKFKGNNSGQPSTVVDNTLMVLITMYYALRKAGYDAKAQDEMCVFYINGDDLCIAIHPDHEHVLDSFSNSFAELGLKYDFTQRHRSKQDLWFMSHRGVLIDDIYIPKLEPERIVAILEWDKSKLPEHRLEAITAALIESWGYGELTHQIRRFYRWVLEQAPFNELARQGKAPYVSEVGLKRLYTSERGSVNELEAYIDKYFEREKGDSPELLVHHESRGVGTKNYLLCGSDKHVYHQSKAEAVDAGLNDKLKEKEQKEKEKRKEKDEAGGGNDVSTSTKTGERDRDVNAGTSGTFTVPKIKLFNDKMVLPRVKGKTVLNLNHLLQYNPQQIDISNTRATQSQFERWYEGVKNDYGLNDNEMQVMLNGLMVWCIENGTSPDISGVWVMMDGDIQVDYPIKPLIEHATPSFRQIMAHFSNAAEAYIAKRNATEKYMPRYGIKRNLSDTSLARYAFDFYEVNSKTPDRAREAHMQMKAAALRNQSRRIFGMDGSVSSKEENTERHTVEDVNRDMHSLLGMRN</sequence>
<dbReference type="GO" id="GO:0006508">
    <property type="term" value="P:proteolysis"/>
    <property type="evidence" value="ECO:0007669"/>
    <property type="project" value="UniProtKB-KW"/>
</dbReference>
<evidence type="ECO:0000256" key="12">
    <source>
        <dbReference type="ARBA" id="ARBA00022553"/>
    </source>
</evidence>
<comment type="function">
    <text evidence="28">Involved in aphid transmission, cell-to-cell and systemis movement, encapsidation of the viral RNA and in the regulation of viral RNA amplification.</text>
</comment>
<keyword evidence="23" id="KW-0788">Thiol protease</keyword>
<evidence type="ECO:0000259" key="41">
    <source>
        <dbReference type="PROSITE" id="PS51871"/>
    </source>
</evidence>
<feature type="region of interest" description="Disordered" evidence="35">
    <location>
        <begin position="3069"/>
        <end position="3114"/>
    </location>
</feature>
<dbReference type="InterPro" id="IPR007094">
    <property type="entry name" value="RNA-dir_pol_PSvirus"/>
</dbReference>
<keyword evidence="27" id="KW-0899">Viral immunoevasion</keyword>
<keyword evidence="8" id="KW-0696">RNA-directed RNA polymerase</keyword>
<evidence type="ECO:0000256" key="16">
    <source>
        <dbReference type="ARBA" id="ARBA00022632"/>
    </source>
</evidence>
<evidence type="ECO:0000256" key="5">
    <source>
        <dbReference type="ARBA" id="ARBA00006064"/>
    </source>
</evidence>
<evidence type="ECO:0000256" key="10">
    <source>
        <dbReference type="ARBA" id="ARBA00022497"/>
    </source>
</evidence>
<proteinExistence type="inferred from homology"/>
<dbReference type="PROSITE" id="PS51194">
    <property type="entry name" value="HELICASE_CTER"/>
    <property type="match status" value="1"/>
</dbReference>
<keyword evidence="12" id="KW-0597">Phosphoprotein</keyword>
<dbReference type="SUPFAM" id="SSF50494">
    <property type="entry name" value="Trypsin-like serine proteases"/>
    <property type="match status" value="1"/>
</dbReference>
<evidence type="ECO:0000256" key="1">
    <source>
        <dbReference type="ARBA" id="ARBA00000785"/>
    </source>
</evidence>
<dbReference type="InterPro" id="IPR039560">
    <property type="entry name" value="Potyvirid-P3"/>
</dbReference>
<dbReference type="InterPro" id="IPR013648">
    <property type="entry name" value="PP_Potyviridae"/>
</dbReference>
<feature type="domain" description="Peptidase C4" evidence="39">
    <location>
        <begin position="2285"/>
        <end position="2501"/>
    </location>
</feature>
<dbReference type="Pfam" id="PF00271">
    <property type="entry name" value="Helicase_C"/>
    <property type="match status" value="1"/>
</dbReference>
<dbReference type="InterPro" id="IPR043502">
    <property type="entry name" value="DNA/RNA_pol_sf"/>
</dbReference>
<reference evidence="42" key="1">
    <citation type="submission" date="2018-05" db="EMBL/GenBank/DDBJ databases">
        <authorList>
            <person name="Hamim I."/>
            <person name="Rwahnih M.A."/>
            <person name="Borth W.B."/>
            <person name="Melzer M.J."/>
            <person name="Hu J.S."/>
        </authorList>
    </citation>
    <scope>NUCLEOTIDE SEQUENCE</scope>
    <source>
        <strain evidence="42">BD-2</strain>
    </source>
</reference>
<dbReference type="PROSITE" id="PS51192">
    <property type="entry name" value="HELICASE_ATP_BIND_1"/>
    <property type="match status" value="1"/>
</dbReference>
<evidence type="ECO:0000256" key="25">
    <source>
        <dbReference type="ARBA" id="ARBA00022844"/>
    </source>
</evidence>
<dbReference type="GO" id="GO:0019029">
    <property type="term" value="C:helical viral capsid"/>
    <property type="evidence" value="ECO:0007669"/>
    <property type="project" value="UniProtKB-KW"/>
</dbReference>
<keyword evidence="26" id="KW-0693">Viral RNA replication</keyword>
<dbReference type="InterPro" id="IPR001456">
    <property type="entry name" value="HC-pro"/>
</dbReference>
<evidence type="ECO:0000256" key="6">
    <source>
        <dbReference type="ARBA" id="ARBA00020107"/>
    </source>
</evidence>
<keyword evidence="11" id="KW-0191">Covalent protein-RNA linkage</keyword>
<keyword evidence="25" id="KW-0946">Virion</keyword>
<evidence type="ECO:0000256" key="18">
    <source>
        <dbReference type="ARBA" id="ARBA00022679"/>
    </source>
</evidence>
<keyword evidence="18" id="KW-0808">Transferase</keyword>
<dbReference type="GO" id="GO:0005524">
    <property type="term" value="F:ATP binding"/>
    <property type="evidence" value="ECO:0007669"/>
    <property type="project" value="UniProtKB-KW"/>
</dbReference>
<dbReference type="Pfam" id="PF00851">
    <property type="entry name" value="Peptidase_C6"/>
    <property type="match status" value="1"/>
</dbReference>
<dbReference type="InterPro" id="IPR001592">
    <property type="entry name" value="Poty_coat"/>
</dbReference>
<comment type="catalytic activity">
    <reaction evidence="2">
        <text>Hydrolyzes a Gly-|-Gly bond at its own C-terminus, commonly in the sequence -Tyr-Xaa-Val-Gly-|-Gly, in the processing of the potyviral polyprotein.</text>
        <dbReference type="EC" id="3.4.22.45"/>
    </reaction>
</comment>
<dbReference type="SUPFAM" id="SSF52540">
    <property type="entry name" value="P-loop containing nucleoside triphosphate hydrolases"/>
    <property type="match status" value="2"/>
</dbReference>
<dbReference type="GO" id="GO:0004386">
    <property type="term" value="F:helicase activity"/>
    <property type="evidence" value="ECO:0007669"/>
    <property type="project" value="UniProtKB-KW"/>
</dbReference>
<comment type="function">
    <text evidence="29">Has helicase activity. It may be involved in replication.</text>
</comment>
<dbReference type="InterPro" id="IPR022199">
    <property type="entry name" value="DUF3725"/>
</dbReference>
<keyword evidence="34" id="KW-0175">Coiled coil</keyword>
<dbReference type="Gene3D" id="3.90.70.150">
    <property type="entry name" value="Helper component proteinase"/>
    <property type="match status" value="1"/>
</dbReference>
<dbReference type="PROSITE" id="PS51871">
    <property type="entry name" value="PV_P1_PRO"/>
    <property type="match status" value="1"/>
</dbReference>
<dbReference type="PANTHER" id="PTHR43519:SF1">
    <property type="entry name" value="ATP-DEPENDENT RNA HELICASE HRPB"/>
    <property type="match status" value="1"/>
</dbReference>
<dbReference type="Gene3D" id="3.40.50.300">
    <property type="entry name" value="P-loop containing nucleotide triphosphate hydrolases"/>
    <property type="match status" value="2"/>
</dbReference>
<evidence type="ECO:0000256" key="4">
    <source>
        <dbReference type="ARBA" id="ARBA00004328"/>
    </source>
</evidence>
<dbReference type="PROSITE" id="PS51436">
    <property type="entry name" value="POTYVIRUS_NIA_PRO"/>
    <property type="match status" value="1"/>
</dbReference>
<dbReference type="Pfam" id="PF13608">
    <property type="entry name" value="Potyvirid-P3"/>
    <property type="match status" value="1"/>
</dbReference>
<evidence type="ECO:0000256" key="2">
    <source>
        <dbReference type="ARBA" id="ARBA00001848"/>
    </source>
</evidence>
<dbReference type="Gene3D" id="3.30.70.270">
    <property type="match status" value="1"/>
</dbReference>
<evidence type="ECO:0000256" key="11">
    <source>
        <dbReference type="ARBA" id="ARBA00022520"/>
    </source>
</evidence>
<evidence type="ECO:0000256" key="24">
    <source>
        <dbReference type="ARBA" id="ARBA00022840"/>
    </source>
</evidence>
<evidence type="ECO:0000259" key="37">
    <source>
        <dbReference type="PROSITE" id="PS51192"/>
    </source>
</evidence>
<comment type="catalytic activity">
    <reaction evidence="1">
        <text>Hydrolyzes glutaminyl bonds, and activity is further restricted by preferences for the amino acids in P6 - P1' that vary with the species of potyvirus, e.g. Glu-Xaa-Xaa-Tyr-Xaa-Gln-|-(Ser or Gly) for the enzyme from tobacco etch virus. The natural substrate is the viral polyprotein, but other proteins and oligopeptides containing the appropriate consensus sequence are also cleaved.</text>
        <dbReference type="EC" id="3.4.22.44"/>
    </reaction>
</comment>
<evidence type="ECO:0000256" key="31">
    <source>
        <dbReference type="ARBA" id="ARBA00045403"/>
    </source>
</evidence>
<evidence type="ECO:0000256" key="7">
    <source>
        <dbReference type="ARBA" id="ARBA00022463"/>
    </source>
</evidence>
<keyword evidence="19" id="KW-0548">Nucleotidyltransferase</keyword>
<feature type="domain" description="Helicase ATP-binding" evidence="37">
    <location>
        <begin position="1475"/>
        <end position="1627"/>
    </location>
</feature>
<feature type="coiled-coil region" evidence="34">
    <location>
        <begin position="1996"/>
        <end position="2023"/>
    </location>
</feature>
<dbReference type="GO" id="GO:0004197">
    <property type="term" value="F:cysteine-type endopeptidase activity"/>
    <property type="evidence" value="ECO:0007669"/>
    <property type="project" value="InterPro"/>
</dbReference>
<feature type="domain" description="RdRp catalytic" evidence="36">
    <location>
        <begin position="2763"/>
        <end position="2887"/>
    </location>
</feature>
<keyword evidence="22" id="KW-0347">Helicase</keyword>
<keyword evidence="16" id="KW-1090">Inhibition of host innate immune response by virus</keyword>
<keyword evidence="14" id="KW-1048">Host nucleus</keyword>
<evidence type="ECO:0000256" key="33">
    <source>
        <dbReference type="RuleBase" id="RU003351"/>
    </source>
</evidence>
<dbReference type="Pfam" id="PF12523">
    <property type="entry name" value="DUF3725"/>
    <property type="match status" value="1"/>
</dbReference>
<evidence type="ECO:0000259" key="39">
    <source>
        <dbReference type="PROSITE" id="PS51436"/>
    </source>
</evidence>
<protein>
    <recommendedName>
        <fullName evidence="6">Genome polyprotein</fullName>
    </recommendedName>
</protein>
<dbReference type="InterPro" id="IPR027417">
    <property type="entry name" value="P-loop_NTPase"/>
</dbReference>
<dbReference type="InterPro" id="IPR042308">
    <property type="entry name" value="HC_PRO_CPD_sf"/>
</dbReference>
<accession>A0A5P1IQ08</accession>
<dbReference type="GO" id="GO:0003723">
    <property type="term" value="F:RNA binding"/>
    <property type="evidence" value="ECO:0007669"/>
    <property type="project" value="InterPro"/>
</dbReference>
<evidence type="ECO:0000259" key="40">
    <source>
        <dbReference type="PROSITE" id="PS51744"/>
    </source>
</evidence>
<dbReference type="InterPro" id="IPR002540">
    <property type="entry name" value="Pept_S30_P1_potyvir"/>
</dbReference>
<evidence type="ECO:0000256" key="8">
    <source>
        <dbReference type="ARBA" id="ARBA00022484"/>
    </source>
</evidence>
<organism evidence="42">
    <name type="scientific">Papaya ringspot virus</name>
    <dbReference type="NCBI Taxonomy" id="12205"/>
    <lineage>
        <taxon>Viruses</taxon>
        <taxon>Riboviria</taxon>
        <taxon>Orthornavirae</taxon>
        <taxon>Pisuviricota</taxon>
        <taxon>Stelpaviricetes</taxon>
        <taxon>Patatavirales</taxon>
        <taxon>Potyviridae</taxon>
        <taxon>Potyvirus</taxon>
        <taxon>Potyvirus papayanuli</taxon>
    </lineage>
</organism>
<feature type="compositionally biased region" description="Basic and acidic residues" evidence="35">
    <location>
        <begin position="3069"/>
        <end position="3091"/>
    </location>
</feature>
<dbReference type="PRINTS" id="PR00966">
    <property type="entry name" value="NIAPOTYPTASE"/>
</dbReference>
<comment type="similarity">
    <text evidence="5 33">Belongs to the potyviridae genome polyprotein family.</text>
</comment>
<feature type="active site" description="For helper component proteinase activity" evidence="32">
    <location>
        <position position="965"/>
    </location>
</feature>
<dbReference type="Gene3D" id="2.40.10.10">
    <property type="entry name" value="Trypsin-like serine proteases"/>
    <property type="match status" value="2"/>
</dbReference>
<feature type="domain" description="Peptidase C6" evidence="40">
    <location>
        <begin position="884"/>
        <end position="1006"/>
    </location>
</feature>
<feature type="domain" description="Helicase C-terminal" evidence="38">
    <location>
        <begin position="1646"/>
        <end position="1805"/>
    </location>
</feature>
<name>A0A5P1IQ08_9POTV</name>
<feature type="region of interest" description="Disordered" evidence="35">
    <location>
        <begin position="2259"/>
        <end position="2285"/>
    </location>
</feature>
<dbReference type="PANTHER" id="PTHR43519">
    <property type="entry name" value="ATP-DEPENDENT RNA HELICASE HRPB"/>
    <property type="match status" value="1"/>
</dbReference>
<evidence type="ECO:0000256" key="15">
    <source>
        <dbReference type="ARBA" id="ARBA00022581"/>
    </source>
</evidence>
<evidence type="ECO:0000256" key="34">
    <source>
        <dbReference type="SAM" id="Coils"/>
    </source>
</evidence>
<evidence type="ECO:0000256" key="30">
    <source>
        <dbReference type="ARBA" id="ARBA00034108"/>
    </source>
</evidence>
<dbReference type="InterPro" id="IPR011545">
    <property type="entry name" value="DEAD/DEAH_box_helicase_dom"/>
</dbReference>
<evidence type="ECO:0000256" key="35">
    <source>
        <dbReference type="SAM" id="MobiDB-lite"/>
    </source>
</evidence>
<dbReference type="GO" id="GO:0016818">
    <property type="term" value="F:hydrolase activity, acting on acid anhydrides, in phosphorus-containing anhydrides"/>
    <property type="evidence" value="ECO:0007669"/>
    <property type="project" value="InterPro"/>
</dbReference>
<evidence type="ECO:0000256" key="22">
    <source>
        <dbReference type="ARBA" id="ARBA00022806"/>
    </source>
</evidence>
<dbReference type="InterPro" id="IPR009003">
    <property type="entry name" value="Peptidase_S1_PA"/>
</dbReference>
<keyword evidence="20" id="KW-0547">Nucleotide-binding</keyword>
<evidence type="ECO:0000256" key="26">
    <source>
        <dbReference type="ARBA" id="ARBA00022953"/>
    </source>
</evidence>
<evidence type="ECO:0000256" key="19">
    <source>
        <dbReference type="ARBA" id="ARBA00022695"/>
    </source>
</evidence>
<dbReference type="InterPro" id="IPR043128">
    <property type="entry name" value="Rev_trsase/Diguanyl_cyclase"/>
</dbReference>
<evidence type="ECO:0000256" key="17">
    <source>
        <dbReference type="ARBA" id="ARBA00022670"/>
    </source>
</evidence>
<dbReference type="Pfam" id="PF00680">
    <property type="entry name" value="RdRP_1"/>
    <property type="match status" value="1"/>
</dbReference>
<dbReference type="InterPro" id="IPR014001">
    <property type="entry name" value="Helicase_ATP-bd"/>
</dbReference>
<dbReference type="Pfam" id="PF00270">
    <property type="entry name" value="DEAD"/>
    <property type="match status" value="1"/>
</dbReference>
<dbReference type="CDD" id="cd23175">
    <property type="entry name" value="ps-ssRNAv_Potyviridae_RdRp"/>
    <property type="match status" value="1"/>
</dbReference>
<evidence type="ECO:0000256" key="20">
    <source>
        <dbReference type="ARBA" id="ARBA00022741"/>
    </source>
</evidence>
<evidence type="ECO:0000256" key="28">
    <source>
        <dbReference type="ARBA" id="ARBA00029405"/>
    </source>
</evidence>
<dbReference type="InterPro" id="IPR001650">
    <property type="entry name" value="Helicase_C-like"/>
</dbReference>
<dbReference type="GO" id="GO:0039694">
    <property type="term" value="P:viral RNA genome replication"/>
    <property type="evidence" value="ECO:0007669"/>
    <property type="project" value="InterPro"/>
</dbReference>
<evidence type="ECO:0000256" key="29">
    <source>
        <dbReference type="ARBA" id="ARBA00029422"/>
    </source>
</evidence>
<evidence type="ECO:0000256" key="3">
    <source>
        <dbReference type="ARBA" id="ARBA00004147"/>
    </source>
</evidence>
<dbReference type="InterPro" id="IPR043504">
    <property type="entry name" value="Peptidase_S1_PA_chymotrypsin"/>
</dbReference>
<feature type="compositionally biased region" description="Basic and acidic residues" evidence="35">
    <location>
        <begin position="3317"/>
        <end position="3335"/>
    </location>
</feature>
<evidence type="ECO:0000256" key="23">
    <source>
        <dbReference type="ARBA" id="ARBA00022807"/>
    </source>
</evidence>
<dbReference type="Pfam" id="PF00863">
    <property type="entry name" value="Peptidase_C4"/>
    <property type="match status" value="1"/>
</dbReference>
<evidence type="ECO:0000313" key="42">
    <source>
        <dbReference type="EMBL" id="QBY26597.1"/>
    </source>
</evidence>
<dbReference type="Pfam" id="PF00767">
    <property type="entry name" value="Poty_coat"/>
    <property type="match status" value="1"/>
</dbReference>
<dbReference type="SUPFAM" id="SSF56672">
    <property type="entry name" value="DNA/RNA polymerases"/>
    <property type="match status" value="1"/>
</dbReference>
<dbReference type="PROSITE" id="PS50507">
    <property type="entry name" value="RDRP_SSRNA_POS"/>
    <property type="match status" value="1"/>
</dbReference>
<evidence type="ECO:0000259" key="36">
    <source>
        <dbReference type="PROSITE" id="PS50507"/>
    </source>
</evidence>
<evidence type="ECO:0000259" key="38">
    <source>
        <dbReference type="PROSITE" id="PS51194"/>
    </source>
</evidence>
<dbReference type="InterPro" id="IPR001730">
    <property type="entry name" value="Potyv_NIa-pro_dom"/>
</dbReference>
<keyword evidence="9" id="KW-1036">Host cytoplasmic vesicle</keyword>